<evidence type="ECO:0000313" key="3">
    <source>
        <dbReference type="Proteomes" id="UP001372338"/>
    </source>
</evidence>
<accession>A0AAN9EDD9</accession>
<feature type="chain" id="PRO_5043033863" evidence="1">
    <location>
        <begin position="17"/>
        <end position="73"/>
    </location>
</feature>
<evidence type="ECO:0000313" key="2">
    <source>
        <dbReference type="EMBL" id="KAK7255359.1"/>
    </source>
</evidence>
<gene>
    <name evidence="2" type="ORF">RIF29_28768</name>
</gene>
<protein>
    <submittedName>
        <fullName evidence="2">Uncharacterized protein</fullName>
    </submittedName>
</protein>
<feature type="signal peptide" evidence="1">
    <location>
        <begin position="1"/>
        <end position="16"/>
    </location>
</feature>
<name>A0AAN9EDD9_CROPI</name>
<evidence type="ECO:0000256" key="1">
    <source>
        <dbReference type="SAM" id="SignalP"/>
    </source>
</evidence>
<organism evidence="2 3">
    <name type="scientific">Crotalaria pallida</name>
    <name type="common">Smooth rattlebox</name>
    <name type="synonym">Crotalaria striata</name>
    <dbReference type="NCBI Taxonomy" id="3830"/>
    <lineage>
        <taxon>Eukaryota</taxon>
        <taxon>Viridiplantae</taxon>
        <taxon>Streptophyta</taxon>
        <taxon>Embryophyta</taxon>
        <taxon>Tracheophyta</taxon>
        <taxon>Spermatophyta</taxon>
        <taxon>Magnoliopsida</taxon>
        <taxon>eudicotyledons</taxon>
        <taxon>Gunneridae</taxon>
        <taxon>Pentapetalae</taxon>
        <taxon>rosids</taxon>
        <taxon>fabids</taxon>
        <taxon>Fabales</taxon>
        <taxon>Fabaceae</taxon>
        <taxon>Papilionoideae</taxon>
        <taxon>50 kb inversion clade</taxon>
        <taxon>genistoids sensu lato</taxon>
        <taxon>core genistoids</taxon>
        <taxon>Crotalarieae</taxon>
        <taxon>Crotalaria</taxon>
    </lineage>
</organism>
<keyword evidence="1" id="KW-0732">Signal</keyword>
<dbReference type="Proteomes" id="UP001372338">
    <property type="component" value="Unassembled WGS sequence"/>
</dbReference>
<comment type="caution">
    <text evidence="2">The sequence shown here is derived from an EMBL/GenBank/DDBJ whole genome shotgun (WGS) entry which is preliminary data.</text>
</comment>
<dbReference type="EMBL" id="JAYWIO010000006">
    <property type="protein sequence ID" value="KAK7255359.1"/>
    <property type="molecule type" value="Genomic_DNA"/>
</dbReference>
<keyword evidence="3" id="KW-1185">Reference proteome</keyword>
<reference evidence="2 3" key="1">
    <citation type="submission" date="2024-01" db="EMBL/GenBank/DDBJ databases">
        <title>The genomes of 5 underutilized Papilionoideae crops provide insights into root nodulation and disease resistanc.</title>
        <authorList>
            <person name="Yuan L."/>
        </authorList>
    </citation>
    <scope>NUCLEOTIDE SEQUENCE [LARGE SCALE GENOMIC DNA]</scope>
    <source>
        <strain evidence="2">ZHUSHIDOU_FW_LH</strain>
        <tissue evidence="2">Leaf</tissue>
    </source>
</reference>
<sequence>MLFLCNMSLTISLMQGKFQTVVVRHWACYSGTFPEDSWIIGSGALDHMTFCSSYFSSYYTPSGFCHGKHYSIK</sequence>
<dbReference type="AlphaFoldDB" id="A0AAN9EDD9"/>
<proteinExistence type="predicted"/>